<dbReference type="InterPro" id="IPR011078">
    <property type="entry name" value="PyrdxlP_homeostasis"/>
</dbReference>
<evidence type="ECO:0000256" key="4">
    <source>
        <dbReference type="RuleBase" id="RU004514"/>
    </source>
</evidence>
<comment type="similarity">
    <text evidence="2 4">Belongs to the pyridoxal phosphate-binding protein YggS/PROSC family.</text>
</comment>
<dbReference type="InterPro" id="IPR029066">
    <property type="entry name" value="PLP-binding_barrel"/>
</dbReference>
<dbReference type="HAMAP" id="MF_02087">
    <property type="entry name" value="PLP_homeostasis"/>
    <property type="match status" value="1"/>
</dbReference>
<dbReference type="Pfam" id="PF01168">
    <property type="entry name" value="Ala_racemase_N"/>
    <property type="match status" value="1"/>
</dbReference>
<dbReference type="Gene3D" id="3.20.20.10">
    <property type="entry name" value="Alanine racemase"/>
    <property type="match status" value="1"/>
</dbReference>
<accession>A0A419ETL2</accession>
<sequence>MSIRENLLRLTGRIERAAEGAGRDPKSIQLVVVTKTVGVEQIREAIDCGVKLLGENRVHEALEKQAEIGRASVEWHMVGHLQSRKAKQAAEAFDMIQSVESISTAEALDKRCGVLGRSMPILIEVNTSGEEQKYGVSLEGAESFIRRVARMRPLRVEGLMTMAAFVADPEEARASFRRLRELANELATKNIEGASFRVLSMGMSNDFEVAIEEGATMIRIGTAIFAE</sequence>
<organism evidence="6 7">
    <name type="scientific">Candidatus Abyssobacteria bacterium SURF_17</name>
    <dbReference type="NCBI Taxonomy" id="2093361"/>
    <lineage>
        <taxon>Bacteria</taxon>
        <taxon>Pseudomonadati</taxon>
        <taxon>Candidatus Hydrogenedentota</taxon>
        <taxon>Candidatus Abyssobacteria</taxon>
    </lineage>
</organism>
<feature type="modified residue" description="N6-(pyridoxal phosphate)lysine" evidence="2 3">
    <location>
        <position position="35"/>
    </location>
</feature>
<feature type="domain" description="Alanine racemase N-terminal" evidence="5">
    <location>
        <begin position="28"/>
        <end position="225"/>
    </location>
</feature>
<dbReference type="EMBL" id="QZKI01000106">
    <property type="protein sequence ID" value="RJP67316.1"/>
    <property type="molecule type" value="Genomic_DNA"/>
</dbReference>
<dbReference type="PANTHER" id="PTHR10146">
    <property type="entry name" value="PROLINE SYNTHETASE CO-TRANSCRIBED BACTERIAL HOMOLOG PROTEIN"/>
    <property type="match status" value="1"/>
</dbReference>
<dbReference type="FunFam" id="3.20.20.10:FF:000018">
    <property type="entry name" value="Pyridoxal phosphate homeostasis protein"/>
    <property type="match status" value="1"/>
</dbReference>
<reference evidence="6 7" key="1">
    <citation type="journal article" date="2017" name="ISME J.">
        <title>Energy and carbon metabolisms in a deep terrestrial subsurface fluid microbial community.</title>
        <authorList>
            <person name="Momper L."/>
            <person name="Jungbluth S.P."/>
            <person name="Lee M.D."/>
            <person name="Amend J.P."/>
        </authorList>
    </citation>
    <scope>NUCLEOTIDE SEQUENCE [LARGE SCALE GENOMIC DNA]</scope>
    <source>
        <strain evidence="6">SURF_17</strain>
    </source>
</reference>
<dbReference type="NCBIfam" id="TIGR00044">
    <property type="entry name" value="YggS family pyridoxal phosphate-dependent enzyme"/>
    <property type="match status" value="1"/>
</dbReference>
<dbReference type="InterPro" id="IPR001608">
    <property type="entry name" value="Ala_racemase_N"/>
</dbReference>
<evidence type="ECO:0000256" key="1">
    <source>
        <dbReference type="ARBA" id="ARBA00022898"/>
    </source>
</evidence>
<dbReference type="Proteomes" id="UP000285961">
    <property type="component" value="Unassembled WGS sequence"/>
</dbReference>
<comment type="function">
    <text evidence="2">Pyridoxal 5'-phosphate (PLP)-binding protein, which is involved in PLP homeostasis.</text>
</comment>
<dbReference type="AlphaFoldDB" id="A0A419ETL2"/>
<comment type="cofactor">
    <cofactor evidence="3">
        <name>pyridoxal 5'-phosphate</name>
        <dbReference type="ChEBI" id="CHEBI:597326"/>
    </cofactor>
</comment>
<evidence type="ECO:0000313" key="7">
    <source>
        <dbReference type="Proteomes" id="UP000285961"/>
    </source>
</evidence>
<evidence type="ECO:0000256" key="3">
    <source>
        <dbReference type="PIRSR" id="PIRSR004848-1"/>
    </source>
</evidence>
<comment type="caution">
    <text evidence="6">The sequence shown here is derived from an EMBL/GenBank/DDBJ whole genome shotgun (WGS) entry which is preliminary data.</text>
</comment>
<proteinExistence type="inferred from homology"/>
<evidence type="ECO:0000256" key="2">
    <source>
        <dbReference type="HAMAP-Rule" id="MF_02087"/>
    </source>
</evidence>
<protein>
    <recommendedName>
        <fullName evidence="2">Pyridoxal phosphate homeostasis protein</fullName>
        <shortName evidence="2">PLP homeostasis protein</shortName>
    </recommendedName>
</protein>
<dbReference type="PIRSF" id="PIRSF004848">
    <property type="entry name" value="YBL036c_PLPDEIII"/>
    <property type="match status" value="1"/>
</dbReference>
<evidence type="ECO:0000259" key="5">
    <source>
        <dbReference type="Pfam" id="PF01168"/>
    </source>
</evidence>
<evidence type="ECO:0000313" key="6">
    <source>
        <dbReference type="EMBL" id="RJP67316.1"/>
    </source>
</evidence>
<dbReference type="GO" id="GO:0030170">
    <property type="term" value="F:pyridoxal phosphate binding"/>
    <property type="evidence" value="ECO:0007669"/>
    <property type="project" value="UniProtKB-UniRule"/>
</dbReference>
<dbReference type="CDD" id="cd00635">
    <property type="entry name" value="PLPDE_III_YBL036c_like"/>
    <property type="match status" value="1"/>
</dbReference>
<gene>
    <name evidence="6" type="ORF">C4532_14855</name>
</gene>
<keyword evidence="1 2" id="KW-0663">Pyridoxal phosphate</keyword>
<dbReference type="SUPFAM" id="SSF51419">
    <property type="entry name" value="PLP-binding barrel"/>
    <property type="match status" value="1"/>
</dbReference>
<name>A0A419ETL2_9BACT</name>
<dbReference type="PANTHER" id="PTHR10146:SF14">
    <property type="entry name" value="PYRIDOXAL PHOSPHATE HOMEOSTASIS PROTEIN"/>
    <property type="match status" value="1"/>
</dbReference>